<name>A0A3N5BZ01_9BACI</name>
<dbReference type="EMBL" id="RKRF01000011">
    <property type="protein sequence ID" value="RPF51085.1"/>
    <property type="molecule type" value="Genomic_DNA"/>
</dbReference>
<evidence type="ECO:0000313" key="3">
    <source>
        <dbReference type="Proteomes" id="UP000276443"/>
    </source>
</evidence>
<dbReference type="Proteomes" id="UP000276443">
    <property type="component" value="Unassembled WGS sequence"/>
</dbReference>
<keyword evidence="1" id="KW-0472">Membrane</keyword>
<sequence>MGNVTKTRILIVIVIIIIAVLTFIAIRQTLEVHHFQERLGHDYASEIRSLEFNLVEEQIDLWFDKVEQGDYREVSNDINYFQYKVKLVPRNAGEVPYMNLLKINNLFRDYDEGDSEKEIRREYEFLQNLLADLEEHVTERLETDRGTRELYHELNDSDSELNRELQNRFNEHIQSSENQ</sequence>
<reference evidence="2 3" key="1">
    <citation type="submission" date="2018-11" db="EMBL/GenBank/DDBJ databases">
        <title>Genomic Encyclopedia of Type Strains, Phase IV (KMG-IV): sequencing the most valuable type-strain genomes for metagenomic binning, comparative biology and taxonomic classification.</title>
        <authorList>
            <person name="Goeker M."/>
        </authorList>
    </citation>
    <scope>NUCLEOTIDE SEQUENCE [LARGE SCALE GENOMIC DNA]</scope>
    <source>
        <strain evidence="2 3">DSM 18090</strain>
    </source>
</reference>
<dbReference type="AlphaFoldDB" id="A0A3N5BZ01"/>
<dbReference type="RefSeq" id="WP_124222738.1">
    <property type="nucleotide sequence ID" value="NZ_RKRF01000011.1"/>
</dbReference>
<gene>
    <name evidence="2" type="ORF">EDC24_2350</name>
</gene>
<keyword evidence="1" id="KW-1133">Transmembrane helix</keyword>
<keyword evidence="1" id="KW-0812">Transmembrane</keyword>
<organism evidence="2 3">
    <name type="scientific">Aquisalibacillus elongatus</name>
    <dbReference type="NCBI Taxonomy" id="485577"/>
    <lineage>
        <taxon>Bacteria</taxon>
        <taxon>Bacillati</taxon>
        <taxon>Bacillota</taxon>
        <taxon>Bacilli</taxon>
        <taxon>Bacillales</taxon>
        <taxon>Bacillaceae</taxon>
        <taxon>Aquisalibacillus</taxon>
    </lineage>
</organism>
<feature type="transmembrane region" description="Helical" evidence="1">
    <location>
        <begin position="7"/>
        <end position="26"/>
    </location>
</feature>
<proteinExistence type="predicted"/>
<protein>
    <submittedName>
        <fullName evidence="2">Uncharacterized protein</fullName>
    </submittedName>
</protein>
<evidence type="ECO:0000313" key="2">
    <source>
        <dbReference type="EMBL" id="RPF51085.1"/>
    </source>
</evidence>
<accession>A0A3N5BZ01</accession>
<evidence type="ECO:0000256" key="1">
    <source>
        <dbReference type="SAM" id="Phobius"/>
    </source>
</evidence>
<keyword evidence="3" id="KW-1185">Reference proteome</keyword>
<comment type="caution">
    <text evidence="2">The sequence shown here is derived from an EMBL/GenBank/DDBJ whole genome shotgun (WGS) entry which is preliminary data.</text>
</comment>